<evidence type="ECO:0000256" key="7">
    <source>
        <dbReference type="SAM" id="SignalP"/>
    </source>
</evidence>
<sequence>MLSPNPFSLLCAILLCLPLAFIFTVTSPSSSSNSSSDDAGATTTTTNGNYIRKIQVRNIVPSTNNIEQNKNSEIKSTIVSRPQPPPAVIPEDDESLFRIAGRVNRNPSPTGATKKLAFMFLTTSDLPFAPLWERFFLPNQTQQQNNRTKLFNIYIHADPSSHYDQPFSGVFSGRTIPSKPTQRFTPSLVSAARRLLAHALLDDPSNAMFSLLSPSCIPLRSFGFTYRTLIGSDKSFIEILKDEPGSFDRYAARGPDAMLPEVPFESFRIGSQFFVLTRRHARLVVKDRRLWSKFKLSCVQWDTCYPEENYFPTLLSMQDPRGCVPATLTHVNWTGRYDGHPWTYQASEVSPDLILSLRQARPRYGDDANSTANGSDSSVSKRHDPFLFARKFSPDSLQPLMEIADDVIFRD</sequence>
<gene>
    <name evidence="9" type="primary">LOC104592465</name>
</gene>
<dbReference type="InParanoid" id="A0A1U7ZBU8"/>
<proteinExistence type="predicted"/>
<dbReference type="PANTHER" id="PTHR31042:SF60">
    <property type="entry name" value="CORE-2_I-BRANCHING BETA-1,6-N-ACETYLGLUCOSAMINYLTRANSFERASE FAMILY PROTEIN"/>
    <property type="match status" value="1"/>
</dbReference>
<evidence type="ECO:0000256" key="6">
    <source>
        <dbReference type="SAM" id="MobiDB-lite"/>
    </source>
</evidence>
<dbReference type="FunCoup" id="A0A1U7ZBU8">
    <property type="interactions" value="53"/>
</dbReference>
<evidence type="ECO:0000256" key="4">
    <source>
        <dbReference type="ARBA" id="ARBA00023136"/>
    </source>
</evidence>
<evidence type="ECO:0000313" key="8">
    <source>
        <dbReference type="Proteomes" id="UP000189703"/>
    </source>
</evidence>
<dbReference type="PANTHER" id="PTHR31042">
    <property type="entry name" value="CORE-2/I-BRANCHING BETA-1,6-N-ACETYLGLUCOSAMINYLTRANSFERASE FAMILY PROTEIN-RELATED"/>
    <property type="match status" value="1"/>
</dbReference>
<reference evidence="9" key="1">
    <citation type="submission" date="2025-08" db="UniProtKB">
        <authorList>
            <consortium name="RefSeq"/>
        </authorList>
    </citation>
    <scope>IDENTIFICATION</scope>
</reference>
<dbReference type="InterPro" id="IPR044174">
    <property type="entry name" value="BC10-like"/>
</dbReference>
<keyword evidence="8" id="KW-1185">Reference proteome</keyword>
<feature type="region of interest" description="Disordered" evidence="6">
    <location>
        <begin position="27"/>
        <end position="46"/>
    </location>
</feature>
<keyword evidence="4" id="KW-0472">Membrane</keyword>
<dbReference type="KEGG" id="nnu:104592465"/>
<evidence type="ECO:0000256" key="3">
    <source>
        <dbReference type="ARBA" id="ARBA00022679"/>
    </source>
</evidence>
<dbReference type="RefSeq" id="XP_010250150.1">
    <property type="nucleotide sequence ID" value="XM_010251848.2"/>
</dbReference>
<keyword evidence="7" id="KW-0732">Signal</keyword>
<dbReference type="GO" id="GO:0016020">
    <property type="term" value="C:membrane"/>
    <property type="evidence" value="ECO:0007669"/>
    <property type="project" value="UniProtKB-SubCell"/>
</dbReference>
<dbReference type="Pfam" id="PF02485">
    <property type="entry name" value="Branch"/>
    <property type="match status" value="1"/>
</dbReference>
<dbReference type="eggNOG" id="ENOG502QVBI">
    <property type="taxonomic scope" value="Eukaryota"/>
</dbReference>
<dbReference type="InterPro" id="IPR003406">
    <property type="entry name" value="Glyco_trans_14"/>
</dbReference>
<dbReference type="OMA" id="QFWVLTR"/>
<evidence type="ECO:0000256" key="5">
    <source>
        <dbReference type="ARBA" id="ARBA00023180"/>
    </source>
</evidence>
<keyword evidence="2" id="KW-0328">Glycosyltransferase</keyword>
<dbReference type="AlphaFoldDB" id="A0A1U7ZBU8"/>
<organism evidence="8 9">
    <name type="scientific">Nelumbo nucifera</name>
    <name type="common">Sacred lotus</name>
    <dbReference type="NCBI Taxonomy" id="4432"/>
    <lineage>
        <taxon>Eukaryota</taxon>
        <taxon>Viridiplantae</taxon>
        <taxon>Streptophyta</taxon>
        <taxon>Embryophyta</taxon>
        <taxon>Tracheophyta</taxon>
        <taxon>Spermatophyta</taxon>
        <taxon>Magnoliopsida</taxon>
        <taxon>Proteales</taxon>
        <taxon>Nelumbonaceae</taxon>
        <taxon>Nelumbo</taxon>
    </lineage>
</organism>
<protein>
    <submittedName>
        <fullName evidence="9">Uncharacterized protein LOC104592465</fullName>
    </submittedName>
</protein>
<keyword evidence="3" id="KW-0808">Transferase</keyword>
<keyword evidence="5" id="KW-0325">Glycoprotein</keyword>
<feature type="signal peptide" evidence="7">
    <location>
        <begin position="1"/>
        <end position="22"/>
    </location>
</feature>
<name>A0A1U7ZBU8_NELNU</name>
<comment type="subcellular location">
    <subcellularLocation>
        <location evidence="1">Membrane</location>
        <topology evidence="1">Single-pass type II membrane protein</topology>
    </subcellularLocation>
</comment>
<dbReference type="GeneID" id="104592465"/>
<evidence type="ECO:0000256" key="2">
    <source>
        <dbReference type="ARBA" id="ARBA00022676"/>
    </source>
</evidence>
<dbReference type="GO" id="GO:0016757">
    <property type="term" value="F:glycosyltransferase activity"/>
    <property type="evidence" value="ECO:0007669"/>
    <property type="project" value="UniProtKB-KW"/>
</dbReference>
<evidence type="ECO:0000256" key="1">
    <source>
        <dbReference type="ARBA" id="ARBA00004606"/>
    </source>
</evidence>
<dbReference type="OrthoDB" id="191334at2759"/>
<dbReference type="Proteomes" id="UP000189703">
    <property type="component" value="Unplaced"/>
</dbReference>
<evidence type="ECO:0000313" key="9">
    <source>
        <dbReference type="RefSeq" id="XP_010250150.1"/>
    </source>
</evidence>
<accession>A0A1U7ZBU8</accession>
<feature type="chain" id="PRO_5010576080" evidence="7">
    <location>
        <begin position="23"/>
        <end position="411"/>
    </location>
</feature>